<dbReference type="Proteomes" id="UP001281147">
    <property type="component" value="Unassembled WGS sequence"/>
</dbReference>
<evidence type="ECO:0000313" key="2">
    <source>
        <dbReference type="Proteomes" id="UP001281147"/>
    </source>
</evidence>
<comment type="caution">
    <text evidence="1">The sequence shown here is derived from an EMBL/GenBank/DDBJ whole genome shotgun (WGS) entry which is preliminary data.</text>
</comment>
<gene>
    <name evidence="1" type="ORF">LTR37_010909</name>
</gene>
<name>A0ACC3N402_9PEZI</name>
<organism evidence="1 2">
    <name type="scientific">Vermiconidia calcicola</name>
    <dbReference type="NCBI Taxonomy" id="1690605"/>
    <lineage>
        <taxon>Eukaryota</taxon>
        <taxon>Fungi</taxon>
        <taxon>Dikarya</taxon>
        <taxon>Ascomycota</taxon>
        <taxon>Pezizomycotina</taxon>
        <taxon>Dothideomycetes</taxon>
        <taxon>Dothideomycetidae</taxon>
        <taxon>Mycosphaerellales</taxon>
        <taxon>Extremaceae</taxon>
        <taxon>Vermiconidia</taxon>
    </lineage>
</organism>
<protein>
    <submittedName>
        <fullName evidence="1">Uncharacterized protein</fullName>
    </submittedName>
</protein>
<proteinExistence type="predicted"/>
<evidence type="ECO:0000313" key="1">
    <source>
        <dbReference type="EMBL" id="KAK3709348.1"/>
    </source>
</evidence>
<dbReference type="EMBL" id="JAUTXU010000093">
    <property type="protein sequence ID" value="KAK3709348.1"/>
    <property type="molecule type" value="Genomic_DNA"/>
</dbReference>
<accession>A0ACC3N402</accession>
<reference evidence="1" key="1">
    <citation type="submission" date="2023-07" db="EMBL/GenBank/DDBJ databases">
        <title>Black Yeasts Isolated from many extreme environments.</title>
        <authorList>
            <person name="Coleine C."/>
            <person name="Stajich J.E."/>
            <person name="Selbmann L."/>
        </authorList>
    </citation>
    <scope>NUCLEOTIDE SEQUENCE</scope>
    <source>
        <strain evidence="1">CCFEE 5714</strain>
    </source>
</reference>
<keyword evidence="2" id="KW-1185">Reference proteome</keyword>
<sequence length="137" mass="15456">MSIPYLDFRNADGFEDVTSLPERYADPNYAFALRLLKIRLLADLEALENATAIREKYPTVNTYNIRERLVSSINARSDGLLGTGKLARALNFTLSRLRVCLRRRPAALPCIGRSGGMITMPNAYSRKTQAEMQLAFR</sequence>